<dbReference type="OrthoDB" id="7555456at2759"/>
<evidence type="ECO:0000313" key="1">
    <source>
        <dbReference type="EMBL" id="MBW0485213.1"/>
    </source>
</evidence>
<comment type="caution">
    <text evidence="1">The sequence shown here is derived from an EMBL/GenBank/DDBJ whole genome shotgun (WGS) entry which is preliminary data.</text>
</comment>
<dbReference type="AlphaFoldDB" id="A0A9Q3GYM7"/>
<dbReference type="EMBL" id="AVOT02008060">
    <property type="protein sequence ID" value="MBW0485213.1"/>
    <property type="molecule type" value="Genomic_DNA"/>
</dbReference>
<reference evidence="1" key="1">
    <citation type="submission" date="2021-03" db="EMBL/GenBank/DDBJ databases">
        <title>Draft genome sequence of rust myrtle Austropuccinia psidii MF-1, a brazilian biotype.</title>
        <authorList>
            <person name="Quecine M.C."/>
            <person name="Pachon D.M.R."/>
            <person name="Bonatelli M.L."/>
            <person name="Correr F.H."/>
            <person name="Franceschini L.M."/>
            <person name="Leite T.F."/>
            <person name="Margarido G.R.A."/>
            <person name="Almeida C.A."/>
            <person name="Ferrarezi J.A."/>
            <person name="Labate C.A."/>
        </authorList>
    </citation>
    <scope>NUCLEOTIDE SEQUENCE</scope>
    <source>
        <strain evidence="1">MF-1</strain>
    </source>
</reference>
<keyword evidence="2" id="KW-1185">Reference proteome</keyword>
<evidence type="ECO:0000313" key="2">
    <source>
        <dbReference type="Proteomes" id="UP000765509"/>
    </source>
</evidence>
<organism evidence="1 2">
    <name type="scientific">Austropuccinia psidii MF-1</name>
    <dbReference type="NCBI Taxonomy" id="1389203"/>
    <lineage>
        <taxon>Eukaryota</taxon>
        <taxon>Fungi</taxon>
        <taxon>Dikarya</taxon>
        <taxon>Basidiomycota</taxon>
        <taxon>Pucciniomycotina</taxon>
        <taxon>Pucciniomycetes</taxon>
        <taxon>Pucciniales</taxon>
        <taxon>Sphaerophragmiaceae</taxon>
        <taxon>Austropuccinia</taxon>
    </lineage>
</organism>
<dbReference type="Proteomes" id="UP000765509">
    <property type="component" value="Unassembled WGS sequence"/>
</dbReference>
<accession>A0A9Q3GYM7</accession>
<sequence length="92" mass="11067">MLRWKIAIQEYRINITIIFKEYKRYTNADGPSRWKPDIVEISLDYDPEVAANNPIYFMKICRKRNFKFSNGHQEVGPQIQITLDQKRQKSPY</sequence>
<protein>
    <submittedName>
        <fullName evidence="1">Uncharacterized protein</fullName>
    </submittedName>
</protein>
<gene>
    <name evidence="1" type="ORF">O181_024928</name>
</gene>
<proteinExistence type="predicted"/>
<name>A0A9Q3GYM7_9BASI</name>